<dbReference type="Pfam" id="PF14610">
    <property type="entry name" value="Psg1"/>
    <property type="match status" value="1"/>
</dbReference>
<name>A0A1X2H510_SYNRA</name>
<feature type="transmembrane region" description="Helical" evidence="2">
    <location>
        <begin position="165"/>
        <end position="188"/>
    </location>
</feature>
<accession>A0A1X2H510</accession>
<dbReference type="OMA" id="AHTGSER"/>
<comment type="caution">
    <text evidence="3">The sequence shown here is derived from an EMBL/GenBank/DDBJ whole genome shotgun (WGS) entry which is preliminary data.</text>
</comment>
<sequence>MTHPTPVPEPDSFNSRCGDRGNMDTICSPKPSQNWKNGSWHQIQWNPSYPSYAQASSVNIYLYYVENYHSTLIKNWSNVSPSQGEYAVQVDDSWFLLTQETKNSALIYLLPSNMDPATELQNRHSAYPKPVSFFIENASIGSNPQTNQSSAEQTDNSDNEVLRPWAIALIVLASIAATVALAVLLCLLRQVQRRKQLVYDEKDGGMVDSDVPSIAIAAPKQDWNAAPPHHISGSINPPTFSQYMASSSLVVPDSSTMYLRPQSTSNISSRSEGPPLTSNEAIMLADSFRQQMRQPDWQRQPQAQLEDDSEQRRRTLSEELLKKELAAEGTLMKKVGKRAHMLSSIQFQDQQQQQEQVEYQYQRQQDETVGDSSSVRRARSRSNSSHHSSVIQSK</sequence>
<reference evidence="3 4" key="1">
    <citation type="submission" date="2016-07" db="EMBL/GenBank/DDBJ databases">
        <title>Pervasive Adenine N6-methylation of Active Genes in Fungi.</title>
        <authorList>
            <consortium name="DOE Joint Genome Institute"/>
            <person name="Mondo S.J."/>
            <person name="Dannebaum R.O."/>
            <person name="Kuo R.C."/>
            <person name="Labutti K."/>
            <person name="Haridas S."/>
            <person name="Kuo A."/>
            <person name="Salamov A."/>
            <person name="Ahrendt S.R."/>
            <person name="Lipzen A."/>
            <person name="Sullivan W."/>
            <person name="Andreopoulos W.B."/>
            <person name="Clum A."/>
            <person name="Lindquist E."/>
            <person name="Daum C."/>
            <person name="Ramamoorthy G.K."/>
            <person name="Gryganskyi A."/>
            <person name="Culley D."/>
            <person name="Magnuson J.K."/>
            <person name="James T.Y."/>
            <person name="O'Malley M.A."/>
            <person name="Stajich J.E."/>
            <person name="Spatafora J.W."/>
            <person name="Visel A."/>
            <person name="Grigoriev I.V."/>
        </authorList>
    </citation>
    <scope>NUCLEOTIDE SEQUENCE [LARGE SCALE GENOMIC DNA]</scope>
    <source>
        <strain evidence="3 4">NRRL 2496</strain>
    </source>
</reference>
<evidence type="ECO:0000256" key="1">
    <source>
        <dbReference type="SAM" id="MobiDB-lite"/>
    </source>
</evidence>
<proteinExistence type="predicted"/>
<keyword evidence="2" id="KW-1133">Transmembrane helix</keyword>
<feature type="compositionally biased region" description="Low complexity" evidence="1">
    <location>
        <begin position="381"/>
        <end position="394"/>
    </location>
</feature>
<dbReference type="Proteomes" id="UP000242180">
    <property type="component" value="Unassembled WGS sequence"/>
</dbReference>
<dbReference type="OrthoDB" id="2278929at2759"/>
<evidence type="ECO:0000313" key="4">
    <source>
        <dbReference type="Proteomes" id="UP000242180"/>
    </source>
</evidence>
<organism evidence="3 4">
    <name type="scientific">Syncephalastrum racemosum</name>
    <name type="common">Filamentous fungus</name>
    <dbReference type="NCBI Taxonomy" id="13706"/>
    <lineage>
        <taxon>Eukaryota</taxon>
        <taxon>Fungi</taxon>
        <taxon>Fungi incertae sedis</taxon>
        <taxon>Mucoromycota</taxon>
        <taxon>Mucoromycotina</taxon>
        <taxon>Mucoromycetes</taxon>
        <taxon>Mucorales</taxon>
        <taxon>Syncephalastraceae</taxon>
        <taxon>Syncephalastrum</taxon>
    </lineage>
</organism>
<dbReference type="AlphaFoldDB" id="A0A1X2H510"/>
<feature type="compositionally biased region" description="Low complexity" evidence="1">
    <location>
        <begin position="346"/>
        <end position="363"/>
    </location>
</feature>
<keyword evidence="4" id="KW-1185">Reference proteome</keyword>
<dbReference type="InParanoid" id="A0A1X2H510"/>
<evidence type="ECO:0000313" key="3">
    <source>
        <dbReference type="EMBL" id="ORY93408.1"/>
    </source>
</evidence>
<keyword evidence="2" id="KW-0812">Transmembrane</keyword>
<feature type="region of interest" description="Disordered" evidence="1">
    <location>
        <begin position="291"/>
        <end position="314"/>
    </location>
</feature>
<protein>
    <submittedName>
        <fullName evidence="3">Uncharacterized protein</fullName>
    </submittedName>
</protein>
<feature type="region of interest" description="Disordered" evidence="1">
    <location>
        <begin position="1"/>
        <end position="21"/>
    </location>
</feature>
<gene>
    <name evidence="3" type="ORF">BCR43DRAFT_517641</name>
</gene>
<keyword evidence="2" id="KW-0472">Membrane</keyword>
<dbReference type="EMBL" id="MCGN01000009">
    <property type="protein sequence ID" value="ORY93408.1"/>
    <property type="molecule type" value="Genomic_DNA"/>
</dbReference>
<dbReference type="InterPro" id="IPR028000">
    <property type="entry name" value="Pma1"/>
</dbReference>
<feature type="compositionally biased region" description="Polar residues" evidence="1">
    <location>
        <begin position="291"/>
        <end position="303"/>
    </location>
</feature>
<dbReference type="STRING" id="13706.A0A1X2H510"/>
<feature type="region of interest" description="Disordered" evidence="1">
    <location>
        <begin position="346"/>
        <end position="394"/>
    </location>
</feature>
<evidence type="ECO:0000256" key="2">
    <source>
        <dbReference type="SAM" id="Phobius"/>
    </source>
</evidence>